<evidence type="ECO:0000256" key="3">
    <source>
        <dbReference type="ARBA" id="ARBA00022763"/>
    </source>
</evidence>
<dbReference type="Pfam" id="PF15412">
    <property type="entry name" value="Nse4-Nse3_bdg"/>
    <property type="match status" value="1"/>
</dbReference>
<evidence type="ECO:0000256" key="1">
    <source>
        <dbReference type="ARBA" id="ARBA00004123"/>
    </source>
</evidence>
<protein>
    <recommendedName>
        <fullName evidence="7">Non-structural maintenance of chromosomes element 4</fullName>
    </recommendedName>
</protein>
<comment type="similarity">
    <text evidence="2 7">Belongs to the NSE4 family.</text>
</comment>
<evidence type="ECO:0000313" key="11">
    <source>
        <dbReference type="EMBL" id="CAF9943265.1"/>
    </source>
</evidence>
<keyword evidence="6 7" id="KW-0539">Nucleus</keyword>
<dbReference type="PANTHER" id="PTHR16140:SF0">
    <property type="entry name" value="NON-STRUCTURAL MAINTENANCE OF CHROMOSOMES ELEMENT 4"/>
    <property type="match status" value="1"/>
</dbReference>
<dbReference type="GO" id="GO:0005634">
    <property type="term" value="C:nucleus"/>
    <property type="evidence" value="ECO:0007669"/>
    <property type="project" value="UniProtKB-SubCell"/>
</dbReference>
<feature type="compositionally biased region" description="Polar residues" evidence="8">
    <location>
        <begin position="224"/>
        <end position="233"/>
    </location>
</feature>
<evidence type="ECO:0000256" key="7">
    <source>
        <dbReference type="RuleBase" id="RU365071"/>
    </source>
</evidence>
<comment type="subunit">
    <text evidence="7">Component of the SMC5-SMC6 complex.</text>
</comment>
<organism evidence="11 12">
    <name type="scientific">Alectoria fallacina</name>
    <dbReference type="NCBI Taxonomy" id="1903189"/>
    <lineage>
        <taxon>Eukaryota</taxon>
        <taxon>Fungi</taxon>
        <taxon>Dikarya</taxon>
        <taxon>Ascomycota</taxon>
        <taxon>Pezizomycotina</taxon>
        <taxon>Lecanoromycetes</taxon>
        <taxon>OSLEUM clade</taxon>
        <taxon>Lecanoromycetidae</taxon>
        <taxon>Lecanorales</taxon>
        <taxon>Lecanorineae</taxon>
        <taxon>Parmeliaceae</taxon>
        <taxon>Alectoria</taxon>
    </lineage>
</organism>
<evidence type="ECO:0000256" key="5">
    <source>
        <dbReference type="ARBA" id="ARBA00023204"/>
    </source>
</evidence>
<evidence type="ECO:0000256" key="8">
    <source>
        <dbReference type="SAM" id="MobiDB-lite"/>
    </source>
</evidence>
<keyword evidence="3 7" id="KW-0227">DNA damage</keyword>
<reference evidence="11" key="1">
    <citation type="submission" date="2021-03" db="EMBL/GenBank/DDBJ databases">
        <authorList>
            <person name="Tagirdzhanova G."/>
        </authorList>
    </citation>
    <scope>NUCLEOTIDE SEQUENCE</scope>
</reference>
<keyword evidence="5 7" id="KW-0234">DNA repair</keyword>
<name>A0A8H3PL18_9LECA</name>
<evidence type="ECO:0000256" key="2">
    <source>
        <dbReference type="ARBA" id="ARBA00008997"/>
    </source>
</evidence>
<dbReference type="InterPro" id="IPR027786">
    <property type="entry name" value="Nse4/EID"/>
</dbReference>
<evidence type="ECO:0000313" key="12">
    <source>
        <dbReference type="Proteomes" id="UP000664203"/>
    </source>
</evidence>
<feature type="region of interest" description="Disordered" evidence="8">
    <location>
        <begin position="287"/>
        <end position="316"/>
    </location>
</feature>
<keyword evidence="12" id="KW-1185">Reference proteome</keyword>
<sequence>MARRANLSTGRHEQEEAKGNAESTRPRPERVESNSTSPSPASSFSSDKENRQAQADEARQNNGKGKNMPPPQMSTPSSATKDSSRSSKKRKLGERNAINASQTAHERELAEVGDRRFYDPDQSMDERRAVRKDFRDLSRELTDSRAEYLAPGSDGLLRTLHKANDLFGSVKQTSDATLDSRLLVSTADLSAKRTTQLNLGDATTGIDVDDFVGKCITFMRRGSSDGSEGSTANRSRRQDDSDDDAGAGEGYDEGDAFNWEWLGRRACFPNNVRPPVPGFLLGPLSVQKRARKTTQRRERFQKRDPKDAVRPEELKAQDLEKTENSNLTTLCKNIRELLVHTMVTGQAKVEEEFMKMTGEDIPDEEIRAVMLKHGIADDEGVPLFHFVVNPKSFGQTVENLFYVSFLIRDGTAGFGNDSNMLPTLRQYTSLFAQNQANTVFEDATVARTPQQIQDENISKHQAVFHLDYETWEDIIEAFDIEESIIPHRQSDEVAQVSASGWYG</sequence>
<accession>A0A8H3PL18</accession>
<gene>
    <name evidence="11" type="primary">NSE4</name>
    <name evidence="11" type="ORF">ALECFALPRED_010934</name>
</gene>
<dbReference type="Proteomes" id="UP000664203">
    <property type="component" value="Unassembled WGS sequence"/>
</dbReference>
<feature type="compositionally biased region" description="Basic and acidic residues" evidence="8">
    <location>
        <begin position="295"/>
        <end position="316"/>
    </location>
</feature>
<dbReference type="PANTHER" id="PTHR16140">
    <property type="entry name" value="NON-STRUCTURAL MAINTENANCE OF CHROMOSOMES ELEMENT 4"/>
    <property type="match status" value="1"/>
</dbReference>
<feature type="compositionally biased region" description="Acidic residues" evidence="8">
    <location>
        <begin position="240"/>
        <end position="251"/>
    </location>
</feature>
<comment type="function">
    <text evidence="7">Component of the SMC5-SMC6 complex, that promotes sister chromatid alignment after DNA damage and facilitates double-stranded DNA breaks (DSBs) repair via homologous recombination between sister chromatids.</text>
</comment>
<dbReference type="GO" id="GO:0006310">
    <property type="term" value="P:DNA recombination"/>
    <property type="evidence" value="ECO:0007669"/>
    <property type="project" value="UniProtKB-UniRule"/>
</dbReference>
<feature type="domain" description="Non-structural maintenance of chromosome element 4 C-terminal" evidence="9">
    <location>
        <begin position="381"/>
        <end position="485"/>
    </location>
</feature>
<evidence type="ECO:0000256" key="4">
    <source>
        <dbReference type="ARBA" id="ARBA00023172"/>
    </source>
</evidence>
<feature type="compositionally biased region" description="Basic and acidic residues" evidence="8">
    <location>
        <begin position="46"/>
        <end position="59"/>
    </location>
</feature>
<feature type="compositionally biased region" description="Basic and acidic residues" evidence="8">
    <location>
        <begin position="10"/>
        <end position="32"/>
    </location>
</feature>
<dbReference type="Pfam" id="PF08743">
    <property type="entry name" value="Nse4_C"/>
    <property type="match status" value="1"/>
</dbReference>
<evidence type="ECO:0000259" key="9">
    <source>
        <dbReference type="Pfam" id="PF08743"/>
    </source>
</evidence>
<proteinExistence type="inferred from homology"/>
<dbReference type="InterPro" id="IPR029225">
    <property type="entry name" value="Nse4_Nse3-bd"/>
</dbReference>
<feature type="domain" description="Nse4/EID protein Nse3/MAGE-binding" evidence="10">
    <location>
        <begin position="179"/>
        <end position="242"/>
    </location>
</feature>
<evidence type="ECO:0000256" key="6">
    <source>
        <dbReference type="ARBA" id="ARBA00023242"/>
    </source>
</evidence>
<keyword evidence="4 7" id="KW-0233">DNA recombination</keyword>
<feature type="region of interest" description="Disordered" evidence="8">
    <location>
        <begin position="222"/>
        <end position="251"/>
    </location>
</feature>
<dbReference type="GO" id="GO:0030915">
    <property type="term" value="C:Smc5-Smc6 complex"/>
    <property type="evidence" value="ECO:0007669"/>
    <property type="project" value="UniProtKB-UniRule"/>
</dbReference>
<dbReference type="InterPro" id="IPR014854">
    <property type="entry name" value="Nse4_C"/>
</dbReference>
<dbReference type="GO" id="GO:0006281">
    <property type="term" value="P:DNA repair"/>
    <property type="evidence" value="ECO:0007669"/>
    <property type="project" value="UniProtKB-UniRule"/>
</dbReference>
<comment type="subcellular location">
    <subcellularLocation>
        <location evidence="1 7">Nucleus</location>
    </subcellularLocation>
</comment>
<feature type="compositionally biased region" description="Basic and acidic residues" evidence="8">
    <location>
        <begin position="104"/>
        <end position="124"/>
    </location>
</feature>
<dbReference type="EMBL" id="CAJPDR010000949">
    <property type="protein sequence ID" value="CAF9943265.1"/>
    <property type="molecule type" value="Genomic_DNA"/>
</dbReference>
<feature type="region of interest" description="Disordered" evidence="8">
    <location>
        <begin position="1"/>
        <end position="124"/>
    </location>
</feature>
<feature type="compositionally biased region" description="Low complexity" evidence="8">
    <location>
        <begin position="33"/>
        <end position="45"/>
    </location>
</feature>
<dbReference type="OrthoDB" id="361242at2759"/>
<comment type="caution">
    <text evidence="11">The sequence shown here is derived from an EMBL/GenBank/DDBJ whole genome shotgun (WGS) entry which is preliminary data.</text>
</comment>
<evidence type="ECO:0000259" key="10">
    <source>
        <dbReference type="Pfam" id="PF15412"/>
    </source>
</evidence>
<dbReference type="AlphaFoldDB" id="A0A8H3PL18"/>